<dbReference type="Pfam" id="PF11706">
    <property type="entry name" value="zf-CGNR"/>
    <property type="match status" value="1"/>
</dbReference>
<gene>
    <name evidence="2" type="ORF">IAA98_00145</name>
</gene>
<proteinExistence type="predicted"/>
<evidence type="ECO:0000259" key="1">
    <source>
        <dbReference type="Pfam" id="PF11706"/>
    </source>
</evidence>
<sequence length="176" mass="19900">MRTDRARVQQVLVELVNTAEADQLRGLDDLTRLTQRWIVTEAAPPTEADVVQLRRFRARLRSLFAAEDQSGRIDVINDVLARADIRPRLAEHDGLGLHIHWFPRHASVADHLIADCAMELALMVQEGEDDRLKTCAAPNCMSVFIDRSKNRSRLYCDSQACGNRLHAAAYRARQAT</sequence>
<name>A0A9D1GV95_9ACTN</name>
<accession>A0A9D1GV95</accession>
<evidence type="ECO:0000313" key="2">
    <source>
        <dbReference type="EMBL" id="HIT73977.1"/>
    </source>
</evidence>
<organism evidence="2 3">
    <name type="scientific">Candidatus Avipropionibacterium avicola</name>
    <dbReference type="NCBI Taxonomy" id="2840701"/>
    <lineage>
        <taxon>Bacteria</taxon>
        <taxon>Bacillati</taxon>
        <taxon>Actinomycetota</taxon>
        <taxon>Actinomycetes</taxon>
        <taxon>Propionibacteriales</taxon>
        <taxon>Propionibacteriaceae</taxon>
        <taxon>Propionibacteriaceae incertae sedis</taxon>
        <taxon>Candidatus Avipropionibacterium</taxon>
    </lineage>
</organism>
<dbReference type="PANTHER" id="PTHR35525">
    <property type="entry name" value="BLL6575 PROTEIN"/>
    <property type="match status" value="1"/>
</dbReference>
<dbReference type="Gene3D" id="1.10.3300.10">
    <property type="entry name" value="Jann2411-like domain"/>
    <property type="match status" value="1"/>
</dbReference>
<dbReference type="EMBL" id="DVLP01000005">
    <property type="protein sequence ID" value="HIT73977.1"/>
    <property type="molecule type" value="Genomic_DNA"/>
</dbReference>
<dbReference type="PANTHER" id="PTHR35525:SF3">
    <property type="entry name" value="BLL6575 PROTEIN"/>
    <property type="match status" value="1"/>
</dbReference>
<comment type="caution">
    <text evidence="2">The sequence shown here is derived from an EMBL/GenBank/DDBJ whole genome shotgun (WGS) entry which is preliminary data.</text>
</comment>
<dbReference type="InterPro" id="IPR023286">
    <property type="entry name" value="ABATE_dom_sf"/>
</dbReference>
<dbReference type="InterPro" id="IPR021005">
    <property type="entry name" value="Znf_CGNR"/>
</dbReference>
<feature type="domain" description="Zinc finger CGNR" evidence="1">
    <location>
        <begin position="131"/>
        <end position="174"/>
    </location>
</feature>
<reference evidence="2" key="1">
    <citation type="submission" date="2020-10" db="EMBL/GenBank/DDBJ databases">
        <authorList>
            <person name="Gilroy R."/>
        </authorList>
    </citation>
    <scope>NUCLEOTIDE SEQUENCE</scope>
    <source>
        <strain evidence="2">ChiGjej1B1-24693</strain>
    </source>
</reference>
<dbReference type="AlphaFoldDB" id="A0A9D1GV95"/>
<dbReference type="InterPro" id="IPR010852">
    <property type="entry name" value="ABATE"/>
</dbReference>
<dbReference type="Pfam" id="PF07336">
    <property type="entry name" value="ABATE"/>
    <property type="match status" value="1"/>
</dbReference>
<evidence type="ECO:0000313" key="3">
    <source>
        <dbReference type="Proteomes" id="UP000886842"/>
    </source>
</evidence>
<dbReference type="Proteomes" id="UP000886842">
    <property type="component" value="Unassembled WGS sequence"/>
</dbReference>
<protein>
    <submittedName>
        <fullName evidence="2">CGNR zinc finger domain-containing protein</fullName>
    </submittedName>
</protein>
<reference evidence="2" key="2">
    <citation type="journal article" date="2021" name="PeerJ">
        <title>Extensive microbial diversity within the chicken gut microbiome revealed by metagenomics and culture.</title>
        <authorList>
            <person name="Gilroy R."/>
            <person name="Ravi A."/>
            <person name="Getino M."/>
            <person name="Pursley I."/>
            <person name="Horton D.L."/>
            <person name="Alikhan N.F."/>
            <person name="Baker D."/>
            <person name="Gharbi K."/>
            <person name="Hall N."/>
            <person name="Watson M."/>
            <person name="Adriaenssens E.M."/>
            <person name="Foster-Nyarko E."/>
            <person name="Jarju S."/>
            <person name="Secka A."/>
            <person name="Antonio M."/>
            <person name="Oren A."/>
            <person name="Chaudhuri R.R."/>
            <person name="La Ragione R."/>
            <person name="Hildebrand F."/>
            <person name="Pallen M.J."/>
        </authorList>
    </citation>
    <scope>NUCLEOTIDE SEQUENCE</scope>
    <source>
        <strain evidence="2">ChiGjej1B1-24693</strain>
    </source>
</reference>
<dbReference type="SUPFAM" id="SSF160904">
    <property type="entry name" value="Jann2411-like"/>
    <property type="match status" value="1"/>
</dbReference>